<feature type="compositionally biased region" description="Basic and acidic residues" evidence="1">
    <location>
        <begin position="76"/>
        <end position="98"/>
    </location>
</feature>
<name>K2SR34_MACPH</name>
<comment type="caution">
    <text evidence="3">The sequence shown here is derived from an EMBL/GenBank/DDBJ whole genome shotgun (WGS) entry which is preliminary data.</text>
</comment>
<evidence type="ECO:0000256" key="1">
    <source>
        <dbReference type="SAM" id="MobiDB-lite"/>
    </source>
</evidence>
<organism evidence="3 4">
    <name type="scientific">Macrophomina phaseolina (strain MS6)</name>
    <name type="common">Charcoal rot fungus</name>
    <dbReference type="NCBI Taxonomy" id="1126212"/>
    <lineage>
        <taxon>Eukaryota</taxon>
        <taxon>Fungi</taxon>
        <taxon>Dikarya</taxon>
        <taxon>Ascomycota</taxon>
        <taxon>Pezizomycotina</taxon>
        <taxon>Dothideomycetes</taxon>
        <taxon>Dothideomycetes incertae sedis</taxon>
        <taxon>Botryosphaeriales</taxon>
        <taxon>Botryosphaeriaceae</taxon>
        <taxon>Macrophomina</taxon>
    </lineage>
</organism>
<reference evidence="3 4" key="1">
    <citation type="journal article" date="2012" name="BMC Genomics">
        <title>Tools to kill: Genome of one of the most destructive plant pathogenic fungi Macrophomina phaseolina.</title>
        <authorList>
            <person name="Islam M.S."/>
            <person name="Haque M.S."/>
            <person name="Islam M.M."/>
            <person name="Emdad E.M."/>
            <person name="Halim A."/>
            <person name="Hossen Q.M.M."/>
            <person name="Hossain M.Z."/>
            <person name="Ahmed B."/>
            <person name="Rahim S."/>
            <person name="Rahman M.S."/>
            <person name="Alam M.M."/>
            <person name="Hou S."/>
            <person name="Wan X."/>
            <person name="Saito J.A."/>
            <person name="Alam M."/>
        </authorList>
    </citation>
    <scope>NUCLEOTIDE SEQUENCE [LARGE SCALE GENOMIC DNA]</scope>
    <source>
        <strain evidence="3 4">MS6</strain>
    </source>
</reference>
<keyword evidence="2" id="KW-0732">Signal</keyword>
<evidence type="ECO:0000256" key="2">
    <source>
        <dbReference type="SAM" id="SignalP"/>
    </source>
</evidence>
<proteinExistence type="predicted"/>
<evidence type="ECO:0000313" key="4">
    <source>
        <dbReference type="Proteomes" id="UP000007129"/>
    </source>
</evidence>
<gene>
    <name evidence="3" type="ORF">MPH_03535</name>
</gene>
<feature type="region of interest" description="Disordered" evidence="1">
    <location>
        <begin position="58"/>
        <end position="107"/>
    </location>
</feature>
<dbReference type="InParanoid" id="K2SR34"/>
<protein>
    <submittedName>
        <fullName evidence="3">Uncharacterized protein</fullName>
    </submittedName>
</protein>
<feature type="chain" id="PRO_5003867749" evidence="2">
    <location>
        <begin position="33"/>
        <end position="174"/>
    </location>
</feature>
<dbReference type="HOGENOM" id="CLU_1540348_0_0_1"/>
<dbReference type="Proteomes" id="UP000007129">
    <property type="component" value="Unassembled WGS sequence"/>
</dbReference>
<evidence type="ECO:0000313" key="3">
    <source>
        <dbReference type="EMBL" id="EKG19165.1"/>
    </source>
</evidence>
<feature type="region of interest" description="Disordered" evidence="1">
    <location>
        <begin position="118"/>
        <end position="137"/>
    </location>
</feature>
<dbReference type="AlphaFoldDB" id="K2SR34"/>
<dbReference type="VEuPathDB" id="FungiDB:MPH_03535"/>
<accession>K2SR34</accession>
<sequence length="174" mass="18478">MLIRAGSLRKRLLLHLVFPCPLQLLLEPLVLTHPHPHPVFCPCAQVLHCAIEASAPDKQAQHHDGAPEDQAECQGDPEHDGAVQDVQDLERNQQHDDQQGYGGDVGILGDMVNQRQQMGLGGAEEVRERGEDGGKEGHGVGVLVLGEEVGCPVCAGEAAVSPVPRCMPGSGGSR</sequence>
<feature type="compositionally biased region" description="Basic and acidic residues" evidence="1">
    <location>
        <begin position="124"/>
        <end position="137"/>
    </location>
</feature>
<dbReference type="EMBL" id="AHHD01000165">
    <property type="protein sequence ID" value="EKG19165.1"/>
    <property type="molecule type" value="Genomic_DNA"/>
</dbReference>
<feature type="signal peptide" evidence="2">
    <location>
        <begin position="1"/>
        <end position="32"/>
    </location>
</feature>